<sequence length="98" mass="11567">MGFPDFFECGVLRKYLAEKIETYLFIQLPKPSEYPNVLKISAGDYWCIQNNGWSIDSATEIFSEEWISDDGFFVIESEIYGNNKLYHQLKKELRIRKT</sequence>
<evidence type="ECO:0000313" key="1">
    <source>
        <dbReference type="EMBL" id="MDM5451964.1"/>
    </source>
</evidence>
<dbReference type="Proteomes" id="UP001234602">
    <property type="component" value="Unassembled WGS sequence"/>
</dbReference>
<gene>
    <name evidence="1" type="ORF">QUF89_07080</name>
</gene>
<evidence type="ECO:0000313" key="2">
    <source>
        <dbReference type="Proteomes" id="UP001234602"/>
    </source>
</evidence>
<proteinExistence type="predicted"/>
<comment type="caution">
    <text evidence="1">The sequence shown here is derived from an EMBL/GenBank/DDBJ whole genome shotgun (WGS) entry which is preliminary data.</text>
</comment>
<organism evidence="1 2">
    <name type="scientific">Peribacillus simplex</name>
    <dbReference type="NCBI Taxonomy" id="1478"/>
    <lineage>
        <taxon>Bacteria</taxon>
        <taxon>Bacillati</taxon>
        <taxon>Bacillota</taxon>
        <taxon>Bacilli</taxon>
        <taxon>Bacillales</taxon>
        <taxon>Bacillaceae</taxon>
        <taxon>Peribacillus</taxon>
    </lineage>
</organism>
<protein>
    <submittedName>
        <fullName evidence="1">Uncharacterized protein</fullName>
    </submittedName>
</protein>
<dbReference type="EMBL" id="JAUCEY010000008">
    <property type="protein sequence ID" value="MDM5451964.1"/>
    <property type="molecule type" value="Genomic_DNA"/>
</dbReference>
<reference evidence="1" key="1">
    <citation type="submission" date="2023-06" db="EMBL/GenBank/DDBJ databases">
        <title>Comparative genomics of Bacillaceae isolates and their secondary metabolite potential.</title>
        <authorList>
            <person name="Song L."/>
            <person name="Nielsen L.J."/>
            <person name="Mohite O."/>
            <person name="Xu X."/>
            <person name="Weber T."/>
            <person name="Kovacs A.T."/>
        </authorList>
    </citation>
    <scope>NUCLEOTIDE SEQUENCE</scope>
    <source>
        <strain evidence="1">D8_B_37</strain>
    </source>
</reference>
<dbReference type="AlphaFoldDB" id="A0AAW7IBZ8"/>
<name>A0AAW7IBZ8_9BACI</name>
<accession>A0AAW7IBZ8</accession>